<evidence type="ECO:0000313" key="9">
    <source>
        <dbReference type="Proteomes" id="UP000324738"/>
    </source>
</evidence>
<gene>
    <name evidence="8" type="ORF">FPY71_04105</name>
</gene>
<dbReference type="SUPFAM" id="SSF56925">
    <property type="entry name" value="OMPA-like"/>
    <property type="match status" value="1"/>
</dbReference>
<dbReference type="InterPro" id="IPR011250">
    <property type="entry name" value="OMP/PagP_B-barrel"/>
</dbReference>
<evidence type="ECO:0000256" key="1">
    <source>
        <dbReference type="ARBA" id="ARBA00004442"/>
    </source>
</evidence>
<dbReference type="RefSeq" id="WP_149297870.1">
    <property type="nucleotide sequence ID" value="NZ_VTWH01000001.1"/>
</dbReference>
<evidence type="ECO:0000259" key="7">
    <source>
        <dbReference type="Pfam" id="PF13505"/>
    </source>
</evidence>
<keyword evidence="2 6" id="KW-0732">Signal</keyword>
<feature type="chain" id="PRO_5023056639" evidence="6">
    <location>
        <begin position="20"/>
        <end position="252"/>
    </location>
</feature>
<keyword evidence="3" id="KW-0472">Membrane</keyword>
<dbReference type="InterPro" id="IPR027385">
    <property type="entry name" value="Beta-barrel_OMP"/>
</dbReference>
<evidence type="ECO:0000256" key="3">
    <source>
        <dbReference type="ARBA" id="ARBA00023136"/>
    </source>
</evidence>
<evidence type="ECO:0000256" key="4">
    <source>
        <dbReference type="ARBA" id="ARBA00023237"/>
    </source>
</evidence>
<dbReference type="OrthoDB" id="7916126at2"/>
<evidence type="ECO:0000256" key="6">
    <source>
        <dbReference type="SAM" id="SignalP"/>
    </source>
</evidence>
<sequence length="252" mass="26154">MKRLALLLAATAFVTPALAADVIYDEPIAAPVAFDSAYTWTGFFAGGQAGAAFNRDSGLFSSTGSSFQGGTNNETGFVGGVHAGYDYQINNFIVGAVADISYVDATSNATYSQFGQTFGSKQDIDFLGTVRAKAGVAADRIAVYATGGLAYASVSNDLIGSGTVTSGGTAYNVSLEDDTDEFGYAVGAGVDYLVTQNVSVGLEYLFTDLGSSKTKINYTPVGSTVPTDSLTATSSSDLDFHTVWAKASYRFN</sequence>
<dbReference type="InterPro" id="IPR051692">
    <property type="entry name" value="OMP-like"/>
</dbReference>
<dbReference type="AlphaFoldDB" id="A0A5B0E2W3"/>
<protein>
    <submittedName>
        <fullName evidence="8">Porin family protein</fullName>
    </submittedName>
</protein>
<dbReference type="PANTHER" id="PTHR34001:SF3">
    <property type="entry name" value="BLL7405 PROTEIN"/>
    <property type="match status" value="1"/>
</dbReference>
<proteinExistence type="inferred from homology"/>
<feature type="signal peptide" evidence="6">
    <location>
        <begin position="1"/>
        <end position="19"/>
    </location>
</feature>
<comment type="caution">
    <text evidence="8">The sequence shown here is derived from an EMBL/GenBank/DDBJ whole genome shotgun (WGS) entry which is preliminary data.</text>
</comment>
<reference evidence="8 9" key="1">
    <citation type="submission" date="2019-08" db="EMBL/GenBank/DDBJ databases">
        <title>Aureimonas fodiniaquatilis sp. nov., isolated from a coal mine wastewater.</title>
        <authorList>
            <person name="Kim W."/>
        </authorList>
    </citation>
    <scope>NUCLEOTIDE SEQUENCE [LARGE SCALE GENOMIC DNA]</scope>
    <source>
        <strain evidence="8 9">CAU 1482</strain>
    </source>
</reference>
<dbReference type="EMBL" id="VTWH01000001">
    <property type="protein sequence ID" value="KAA0972291.1"/>
    <property type="molecule type" value="Genomic_DNA"/>
</dbReference>
<accession>A0A5B0E2W3</accession>
<evidence type="ECO:0000256" key="2">
    <source>
        <dbReference type="ARBA" id="ARBA00022729"/>
    </source>
</evidence>
<comment type="similarity">
    <text evidence="5">Belongs to the Omp25/RopB family.</text>
</comment>
<keyword evidence="9" id="KW-1185">Reference proteome</keyword>
<organism evidence="8 9">
    <name type="scientific">Aureimonas fodinaquatilis</name>
    <dbReference type="NCBI Taxonomy" id="2565783"/>
    <lineage>
        <taxon>Bacteria</taxon>
        <taxon>Pseudomonadati</taxon>
        <taxon>Pseudomonadota</taxon>
        <taxon>Alphaproteobacteria</taxon>
        <taxon>Hyphomicrobiales</taxon>
        <taxon>Aurantimonadaceae</taxon>
        <taxon>Aureimonas</taxon>
    </lineage>
</organism>
<feature type="domain" description="Outer membrane protein beta-barrel" evidence="7">
    <location>
        <begin position="6"/>
        <end position="251"/>
    </location>
</feature>
<dbReference type="PANTHER" id="PTHR34001">
    <property type="entry name" value="BLL7405 PROTEIN"/>
    <property type="match status" value="1"/>
</dbReference>
<dbReference type="GO" id="GO:0009279">
    <property type="term" value="C:cell outer membrane"/>
    <property type="evidence" value="ECO:0007669"/>
    <property type="project" value="UniProtKB-SubCell"/>
</dbReference>
<evidence type="ECO:0000313" key="8">
    <source>
        <dbReference type="EMBL" id="KAA0972291.1"/>
    </source>
</evidence>
<dbReference type="Pfam" id="PF13505">
    <property type="entry name" value="OMP_b-brl"/>
    <property type="match status" value="1"/>
</dbReference>
<comment type="subcellular location">
    <subcellularLocation>
        <location evidence="1">Cell outer membrane</location>
    </subcellularLocation>
</comment>
<dbReference type="Proteomes" id="UP000324738">
    <property type="component" value="Unassembled WGS sequence"/>
</dbReference>
<keyword evidence="4" id="KW-0998">Cell outer membrane</keyword>
<name>A0A5B0E2W3_9HYPH</name>
<dbReference type="Gene3D" id="2.40.160.20">
    <property type="match status" value="1"/>
</dbReference>
<evidence type="ECO:0000256" key="5">
    <source>
        <dbReference type="ARBA" id="ARBA00038306"/>
    </source>
</evidence>